<proteinExistence type="predicted"/>
<dbReference type="PANTHER" id="PTHR43606:SF2">
    <property type="entry name" value="ALKALINE PHOSPHATASE FAMILY PROTEIN (AFU_ORTHOLOGUE AFUA_5G03860)"/>
    <property type="match status" value="1"/>
</dbReference>
<evidence type="ECO:0000256" key="1">
    <source>
        <dbReference type="SAM" id="Phobius"/>
    </source>
</evidence>
<dbReference type="CDD" id="cd07389">
    <property type="entry name" value="MPP_PhoD"/>
    <property type="match status" value="1"/>
</dbReference>
<sequence length="596" mass="67282">MVDLLKAATVLSSLCLRLVAYIFLRWIPGHVAYSLFLIYASSFFLILNRSQRDTEKHAGNVSRRKTTGKIGSNAQTNNPAAAVVGRHANLWRLALSGLPCTKSITLALIVFSINLALLLGVTDLVYRARILYPNEGLSFTRLGFISSTEAKLLVRDPDTSHLPISLSYRPASEIHVTSETSWQVIGTTITHLGNETDFTGVIHFPLLEPPGQKLEWMTSNNHTGSFTIPPKPGQVLENGAFTFFVSSCIKARFPYNPMDHALAFPGLRHMSRVLKSFSSGRFMLFLGDFIYIDVPKRFGISAEDYRREYRQVYASPDWLAVGQNLSWIHVLDDHEIANDWDRHTSGVYKAAIDPWNHYHSAVNPPVVEKATNDDMLRETATYFEFTQGPASFFLLDTRTYRSPSRGLQANDTRKTMLGPQQISDLKAFLEKPEEEGVRWKFIISSIPFTKNWRVNSLDTWAGYLHERRVLLEAMWDVNLRGGVGVVVLSGDRHEFAATKFPPPSTGRWPASAAVYEYSVSPMSQFYLPVSTYRQTDNEDVEIRYIPKGNSKMGVISIEKISHLQSSLQFKLFVDGEEVWSNIIFSPPTKEDDLNPM</sequence>
<dbReference type="PANTHER" id="PTHR43606">
    <property type="entry name" value="PHOSPHATASE, PUTATIVE (AFU_ORTHOLOGUE AFUA_6G08710)-RELATED"/>
    <property type="match status" value="1"/>
</dbReference>
<dbReference type="InterPro" id="IPR029052">
    <property type="entry name" value="Metallo-depent_PP-like"/>
</dbReference>
<keyword evidence="1" id="KW-0472">Membrane</keyword>
<feature type="transmembrane region" description="Helical" evidence="1">
    <location>
        <begin position="30"/>
        <end position="47"/>
    </location>
</feature>
<evidence type="ECO:0000313" key="4">
    <source>
        <dbReference type="Proteomes" id="UP000324639"/>
    </source>
</evidence>
<protein>
    <submittedName>
        <fullName evidence="3">Bgt-3485</fullName>
    </submittedName>
</protein>
<name>A0A9X9L9W2_BLUGR</name>
<keyword evidence="1" id="KW-1133">Transmembrane helix</keyword>
<gene>
    <name evidence="3" type="ORF">BGT96224V316_LOCUS1735</name>
</gene>
<dbReference type="InterPro" id="IPR052900">
    <property type="entry name" value="Phospholipid_Metab_Enz"/>
</dbReference>
<dbReference type="InterPro" id="IPR038607">
    <property type="entry name" value="PhoD-like_sf"/>
</dbReference>
<dbReference type="AlphaFoldDB" id="A0A9X9L9W2"/>
<dbReference type="Proteomes" id="UP000324639">
    <property type="component" value="Chromosome Bgt_-03"/>
</dbReference>
<reference evidence="3 4" key="1">
    <citation type="submission" date="2018-08" db="EMBL/GenBank/DDBJ databases">
        <authorList>
            <person name="Muller C M."/>
        </authorList>
    </citation>
    <scope>NUCLEOTIDE SEQUENCE [LARGE SCALE GENOMIC DNA]</scope>
</reference>
<feature type="domain" description="PhoD-like phosphatase metallophosphatase" evidence="2">
    <location>
        <begin position="264"/>
        <end position="538"/>
    </location>
</feature>
<evidence type="ECO:0000313" key="3">
    <source>
        <dbReference type="EMBL" id="VCU40475.1"/>
    </source>
</evidence>
<dbReference type="SUPFAM" id="SSF56300">
    <property type="entry name" value="Metallo-dependent phosphatases"/>
    <property type="match status" value="1"/>
</dbReference>
<dbReference type="Pfam" id="PF09423">
    <property type="entry name" value="PhoD"/>
    <property type="match status" value="1"/>
</dbReference>
<dbReference type="Gene3D" id="3.60.21.70">
    <property type="entry name" value="PhoD-like phosphatase"/>
    <property type="match status" value="1"/>
</dbReference>
<keyword evidence="1" id="KW-0812">Transmembrane</keyword>
<evidence type="ECO:0000259" key="2">
    <source>
        <dbReference type="Pfam" id="PF09423"/>
    </source>
</evidence>
<dbReference type="EMBL" id="LR026986">
    <property type="protein sequence ID" value="VCU40475.1"/>
    <property type="molecule type" value="Genomic_DNA"/>
</dbReference>
<dbReference type="InterPro" id="IPR018946">
    <property type="entry name" value="PhoD-like_MPP"/>
</dbReference>
<feature type="transmembrane region" description="Helical" evidence="1">
    <location>
        <begin position="104"/>
        <end position="126"/>
    </location>
</feature>
<keyword evidence="4" id="KW-1185">Reference proteome</keyword>
<organism evidence="3 4">
    <name type="scientific">Blumeria graminis f. sp. tritici</name>
    <dbReference type="NCBI Taxonomy" id="62690"/>
    <lineage>
        <taxon>Eukaryota</taxon>
        <taxon>Fungi</taxon>
        <taxon>Dikarya</taxon>
        <taxon>Ascomycota</taxon>
        <taxon>Pezizomycotina</taxon>
        <taxon>Leotiomycetes</taxon>
        <taxon>Erysiphales</taxon>
        <taxon>Erysiphaceae</taxon>
        <taxon>Blumeria</taxon>
    </lineage>
</organism>
<accession>A0A9X9L9W2</accession>